<protein>
    <submittedName>
        <fullName evidence="1">Uncharacterized protein</fullName>
    </submittedName>
</protein>
<proteinExistence type="predicted"/>
<accession>A0A0B6YAJ8</accession>
<name>A0A0B6YAJ8_9EUPU</name>
<sequence length="75" mass="8455">AEEEEEAFLITSVASGISIDDNCFPCACEFCQEPLDLAYRYMYITIGGLPISLFSEISSPERKFLKILPSIMHEM</sequence>
<feature type="non-terminal residue" evidence="1">
    <location>
        <position position="1"/>
    </location>
</feature>
<dbReference type="AlphaFoldDB" id="A0A0B6YAJ8"/>
<gene>
    <name evidence="1" type="primary">ORF20039</name>
</gene>
<evidence type="ECO:0000313" key="1">
    <source>
        <dbReference type="EMBL" id="CEK53362.1"/>
    </source>
</evidence>
<organism evidence="1">
    <name type="scientific">Arion vulgaris</name>
    <dbReference type="NCBI Taxonomy" id="1028688"/>
    <lineage>
        <taxon>Eukaryota</taxon>
        <taxon>Metazoa</taxon>
        <taxon>Spiralia</taxon>
        <taxon>Lophotrochozoa</taxon>
        <taxon>Mollusca</taxon>
        <taxon>Gastropoda</taxon>
        <taxon>Heterobranchia</taxon>
        <taxon>Euthyneura</taxon>
        <taxon>Panpulmonata</taxon>
        <taxon>Eupulmonata</taxon>
        <taxon>Stylommatophora</taxon>
        <taxon>Helicina</taxon>
        <taxon>Arionoidea</taxon>
        <taxon>Arionidae</taxon>
        <taxon>Arion</taxon>
    </lineage>
</organism>
<dbReference type="EMBL" id="HACG01006497">
    <property type="protein sequence ID" value="CEK53362.1"/>
    <property type="molecule type" value="Transcribed_RNA"/>
</dbReference>
<reference evidence="1" key="1">
    <citation type="submission" date="2014-12" db="EMBL/GenBank/DDBJ databases">
        <title>Insight into the proteome of Arion vulgaris.</title>
        <authorList>
            <person name="Aradska J."/>
            <person name="Bulat T."/>
            <person name="Smidak R."/>
            <person name="Sarate P."/>
            <person name="Gangsoo J."/>
            <person name="Sialana F."/>
            <person name="Bilban M."/>
            <person name="Lubec G."/>
        </authorList>
    </citation>
    <scope>NUCLEOTIDE SEQUENCE</scope>
    <source>
        <tissue evidence="1">Skin</tissue>
    </source>
</reference>